<accession>A0AAN8WGG1</accession>
<dbReference type="Gene3D" id="1.20.1740.10">
    <property type="entry name" value="Amino acid/polyamine transporter I"/>
    <property type="match status" value="1"/>
</dbReference>
<evidence type="ECO:0000256" key="1">
    <source>
        <dbReference type="ARBA" id="ARBA00004141"/>
    </source>
</evidence>
<evidence type="ECO:0008006" key="9">
    <source>
        <dbReference type="Google" id="ProtNLM"/>
    </source>
</evidence>
<reference evidence="7 8" key="1">
    <citation type="submission" date="2023-11" db="EMBL/GenBank/DDBJ databases">
        <title>Halocaridina rubra genome assembly.</title>
        <authorList>
            <person name="Smith C."/>
        </authorList>
    </citation>
    <scope>NUCLEOTIDE SEQUENCE [LARGE SCALE GENOMIC DNA]</scope>
    <source>
        <strain evidence="7">EP-1</strain>
        <tissue evidence="7">Whole</tissue>
    </source>
</reference>
<dbReference type="PANTHER" id="PTHR43243">
    <property type="entry name" value="INNER MEMBRANE TRANSPORTER YGJI-RELATED"/>
    <property type="match status" value="1"/>
</dbReference>
<dbReference type="InterPro" id="IPR002293">
    <property type="entry name" value="AA/rel_permease1"/>
</dbReference>
<feature type="transmembrane region" description="Helical" evidence="6">
    <location>
        <begin position="99"/>
        <end position="120"/>
    </location>
</feature>
<proteinExistence type="predicted"/>
<feature type="non-terminal residue" evidence="7">
    <location>
        <position position="1"/>
    </location>
</feature>
<comment type="subcellular location">
    <subcellularLocation>
        <location evidence="1">Membrane</location>
        <topology evidence="1">Multi-pass membrane protein</topology>
    </subcellularLocation>
</comment>
<evidence type="ECO:0000256" key="3">
    <source>
        <dbReference type="ARBA" id="ARBA00022989"/>
    </source>
</evidence>
<dbReference type="GO" id="GO:0005886">
    <property type="term" value="C:plasma membrane"/>
    <property type="evidence" value="ECO:0007669"/>
    <property type="project" value="TreeGrafter"/>
</dbReference>
<protein>
    <recommendedName>
        <fullName evidence="9">Cationic amino acid transporter</fullName>
    </recommendedName>
</protein>
<evidence type="ECO:0000256" key="6">
    <source>
        <dbReference type="SAM" id="Phobius"/>
    </source>
</evidence>
<organism evidence="7 8">
    <name type="scientific">Halocaridina rubra</name>
    <name type="common">Hawaiian red shrimp</name>
    <dbReference type="NCBI Taxonomy" id="373956"/>
    <lineage>
        <taxon>Eukaryota</taxon>
        <taxon>Metazoa</taxon>
        <taxon>Ecdysozoa</taxon>
        <taxon>Arthropoda</taxon>
        <taxon>Crustacea</taxon>
        <taxon>Multicrustacea</taxon>
        <taxon>Malacostraca</taxon>
        <taxon>Eumalacostraca</taxon>
        <taxon>Eucarida</taxon>
        <taxon>Decapoda</taxon>
        <taxon>Pleocyemata</taxon>
        <taxon>Caridea</taxon>
        <taxon>Atyoidea</taxon>
        <taxon>Atyidae</taxon>
        <taxon>Halocaridina</taxon>
    </lineage>
</organism>
<evidence type="ECO:0000256" key="4">
    <source>
        <dbReference type="ARBA" id="ARBA00023136"/>
    </source>
</evidence>
<evidence type="ECO:0000313" key="8">
    <source>
        <dbReference type="Proteomes" id="UP001381693"/>
    </source>
</evidence>
<keyword evidence="4 6" id="KW-0472">Membrane</keyword>
<dbReference type="AlphaFoldDB" id="A0AAN8WGG1"/>
<feature type="transmembrane region" description="Helical" evidence="6">
    <location>
        <begin position="26"/>
        <end position="46"/>
    </location>
</feature>
<evidence type="ECO:0000256" key="5">
    <source>
        <dbReference type="SAM" id="MobiDB-lite"/>
    </source>
</evidence>
<evidence type="ECO:0000313" key="7">
    <source>
        <dbReference type="EMBL" id="KAK7026747.1"/>
    </source>
</evidence>
<keyword evidence="2 6" id="KW-0812">Transmembrane</keyword>
<dbReference type="Proteomes" id="UP001381693">
    <property type="component" value="Unassembled WGS sequence"/>
</dbReference>
<sequence>PIDKIDEDAALVEAFSYVGAYKSKNLVAIGALAGLTVSMFGSMFSLPRLVYAMAKDGLIFKSLANVWAMTGTPAVATVVFGLGAAFAAMFISLNVLVEMMSIGTLLAYTLVSTCVLILRYQPHSTTLLEMLPESIRTPLGGTPVPGSPTKALSHGSHGVH</sequence>
<feature type="region of interest" description="Disordered" evidence="5">
    <location>
        <begin position="138"/>
        <end position="160"/>
    </location>
</feature>
<dbReference type="GO" id="GO:0015171">
    <property type="term" value="F:amino acid transmembrane transporter activity"/>
    <property type="evidence" value="ECO:0007669"/>
    <property type="project" value="TreeGrafter"/>
</dbReference>
<comment type="caution">
    <text evidence="7">The sequence shown here is derived from an EMBL/GenBank/DDBJ whole genome shotgun (WGS) entry which is preliminary data.</text>
</comment>
<name>A0AAN8WGG1_HALRR</name>
<keyword evidence="8" id="KW-1185">Reference proteome</keyword>
<dbReference type="Pfam" id="PF13520">
    <property type="entry name" value="AA_permease_2"/>
    <property type="match status" value="1"/>
</dbReference>
<gene>
    <name evidence="7" type="ORF">SK128_003063</name>
</gene>
<dbReference type="EMBL" id="JAXCGZ010022701">
    <property type="protein sequence ID" value="KAK7026747.1"/>
    <property type="molecule type" value="Genomic_DNA"/>
</dbReference>
<evidence type="ECO:0000256" key="2">
    <source>
        <dbReference type="ARBA" id="ARBA00022692"/>
    </source>
</evidence>
<dbReference type="PANTHER" id="PTHR43243:SF17">
    <property type="entry name" value="CATIONIC AMINO ACID TRANSPORTER-RELATED"/>
    <property type="match status" value="1"/>
</dbReference>
<keyword evidence="3 6" id="KW-1133">Transmembrane helix</keyword>
<feature type="transmembrane region" description="Helical" evidence="6">
    <location>
        <begin position="66"/>
        <end position="93"/>
    </location>
</feature>